<dbReference type="PANTHER" id="PTHR42887">
    <property type="entry name" value="OS12G0638800 PROTEIN"/>
    <property type="match status" value="1"/>
</dbReference>
<evidence type="ECO:0000256" key="3">
    <source>
        <dbReference type="ARBA" id="ARBA00022827"/>
    </source>
</evidence>
<dbReference type="InterPro" id="IPR036188">
    <property type="entry name" value="FAD/NAD-bd_sf"/>
</dbReference>
<gene>
    <name evidence="6" type="ordered locus">M5M_18580</name>
</gene>
<dbReference type="AlphaFoldDB" id="K4KNU0"/>
<dbReference type="SUPFAM" id="SSF160996">
    <property type="entry name" value="HI0933 insert domain-like"/>
    <property type="match status" value="1"/>
</dbReference>
<dbReference type="eggNOG" id="COG2081">
    <property type="taxonomic scope" value="Bacteria"/>
</dbReference>
<dbReference type="NCBIfam" id="TIGR00275">
    <property type="entry name" value="aminoacetone oxidase family FAD-binding enzyme"/>
    <property type="match status" value="1"/>
</dbReference>
<keyword evidence="3" id="KW-0274">FAD</keyword>
<dbReference type="KEGG" id="saga:M5M_18580"/>
<feature type="domain" description="RsdA/BaiN/AoA(So)-like insert" evidence="5">
    <location>
        <begin position="192"/>
        <end position="340"/>
    </location>
</feature>
<evidence type="ECO:0000259" key="5">
    <source>
        <dbReference type="Pfam" id="PF22780"/>
    </source>
</evidence>
<dbReference type="Pfam" id="PF22780">
    <property type="entry name" value="HI0933_like_1st"/>
    <property type="match status" value="1"/>
</dbReference>
<dbReference type="PRINTS" id="PR00411">
    <property type="entry name" value="PNDRDTASEI"/>
</dbReference>
<dbReference type="Gene3D" id="3.50.50.60">
    <property type="entry name" value="FAD/NAD(P)-binding domain"/>
    <property type="match status" value="1"/>
</dbReference>
<dbReference type="HOGENOM" id="CLU_025174_2_0_6"/>
<dbReference type="STRING" id="1117647.M5M_18580"/>
<keyword evidence="2" id="KW-0285">Flavoprotein</keyword>
<dbReference type="EMBL" id="CP003746">
    <property type="protein sequence ID" value="AFV00845.2"/>
    <property type="molecule type" value="Genomic_DNA"/>
</dbReference>
<sequence length="395" mass="42989">MAKSLKTDVVVVGAGAAGLMCAAQAGYRGRSVLVLDHANKPGKKILMSGGGRCNFTNLVVEPRHYLSANPHFCKSALARYKPQDFIELVERHGVPYHEKTKGQLFCDNKASDILNLLLTECEWAGATVKVNCGIDSVKKTGEGFVLQTAEGEVQCASLVVATGGLSIPTLGATGWGFQIAEQFGHHCLPRWASLVPFTFSDRWQPVFAELSGLSVDVQVTCNGTRFHDPLLFTHRGLSGPAMLQISNYWQLGDALTLDFLPGQSVEALIKDWQQAGVKAELKNQLASLLPKRFVQQWLDHTGVNKPVHQLTVSDVESLADALHRFQVTPSGTEGYRTAEVTLGGIDTREVSSKTFESNKVQGLYFIGEVLDVTGWLGGYNFQWAWASGFCAGQFA</sequence>
<evidence type="ECO:0000256" key="2">
    <source>
        <dbReference type="ARBA" id="ARBA00022630"/>
    </source>
</evidence>
<dbReference type="InterPro" id="IPR023166">
    <property type="entry name" value="BaiN-like_dom_sf"/>
</dbReference>
<proteinExistence type="predicted"/>
<organism evidence="6 7">
    <name type="scientific">Simiduia agarivorans (strain DSM 21679 / JCM 13881 / BCRC 17597 / SA1)</name>
    <dbReference type="NCBI Taxonomy" id="1117647"/>
    <lineage>
        <taxon>Bacteria</taxon>
        <taxon>Pseudomonadati</taxon>
        <taxon>Pseudomonadota</taxon>
        <taxon>Gammaproteobacteria</taxon>
        <taxon>Cellvibrionales</taxon>
        <taxon>Cellvibrionaceae</taxon>
        <taxon>Simiduia</taxon>
    </lineage>
</organism>
<reference evidence="6 7" key="1">
    <citation type="journal article" date="2013" name="Genome Announc.">
        <title>Complete genome sequence of Simiduia agarivorans SA1(T), a marine bacterium able to degrade a variety of polysaccharides.</title>
        <authorList>
            <person name="Lin S.Y."/>
            <person name="Shieh W.Y."/>
            <person name="Chen J.S."/>
            <person name="Tang S.L."/>
        </authorList>
    </citation>
    <scope>NUCLEOTIDE SEQUENCE [LARGE SCALE GENOMIC DNA]</scope>
    <source>
        <strain evidence="7">DSM 21679 / JCM 13881 / BCRC 17597 / SA1</strain>
    </source>
</reference>
<keyword evidence="7" id="KW-1185">Reference proteome</keyword>
<dbReference type="InterPro" id="IPR055178">
    <property type="entry name" value="RsdA/BaiN/AoA(So)-like_dom"/>
</dbReference>
<dbReference type="Proteomes" id="UP000000466">
    <property type="component" value="Chromosome"/>
</dbReference>
<dbReference type="InterPro" id="IPR004792">
    <property type="entry name" value="BaiN-like"/>
</dbReference>
<evidence type="ECO:0000259" key="4">
    <source>
        <dbReference type="Pfam" id="PF03486"/>
    </source>
</evidence>
<comment type="cofactor">
    <cofactor evidence="1">
        <name>FAD</name>
        <dbReference type="ChEBI" id="CHEBI:57692"/>
    </cofactor>
</comment>
<evidence type="ECO:0000313" key="7">
    <source>
        <dbReference type="Proteomes" id="UP000000466"/>
    </source>
</evidence>
<evidence type="ECO:0000313" key="6">
    <source>
        <dbReference type="EMBL" id="AFV00845.2"/>
    </source>
</evidence>
<dbReference type="Pfam" id="PF03486">
    <property type="entry name" value="HI0933_like"/>
    <property type="match status" value="1"/>
</dbReference>
<evidence type="ECO:0008006" key="8">
    <source>
        <dbReference type="Google" id="ProtNLM"/>
    </source>
</evidence>
<dbReference type="SUPFAM" id="SSF51905">
    <property type="entry name" value="FAD/NAD(P)-binding domain"/>
    <property type="match status" value="1"/>
</dbReference>
<feature type="domain" description="RsdA/BaiN/AoA(So)-like Rossmann fold-like" evidence="4">
    <location>
        <begin position="8"/>
        <end position="393"/>
    </location>
</feature>
<dbReference type="PANTHER" id="PTHR42887:SF2">
    <property type="entry name" value="OS12G0638800 PROTEIN"/>
    <property type="match status" value="1"/>
</dbReference>
<dbReference type="InterPro" id="IPR057661">
    <property type="entry name" value="RsdA/BaiN/AoA(So)_Rossmann"/>
</dbReference>
<dbReference type="Gene3D" id="1.10.8.260">
    <property type="entry name" value="HI0933 insert domain-like"/>
    <property type="match status" value="1"/>
</dbReference>
<accession>K4KNU0</accession>
<dbReference type="Gene3D" id="2.40.30.10">
    <property type="entry name" value="Translation factors"/>
    <property type="match status" value="1"/>
</dbReference>
<evidence type="ECO:0000256" key="1">
    <source>
        <dbReference type="ARBA" id="ARBA00001974"/>
    </source>
</evidence>
<protein>
    <recommendedName>
        <fullName evidence="8">Flavoprotein</fullName>
    </recommendedName>
</protein>
<name>K4KNU0_SIMAS</name>